<dbReference type="GO" id="GO:0045892">
    <property type="term" value="P:negative regulation of DNA-templated transcription"/>
    <property type="evidence" value="ECO:0007669"/>
    <property type="project" value="TreeGrafter"/>
</dbReference>
<dbReference type="InterPro" id="IPR014757">
    <property type="entry name" value="Tscrpt_reg_IclR_C"/>
</dbReference>
<accession>A0A8J4DK88</accession>
<dbReference type="InterPro" id="IPR005471">
    <property type="entry name" value="Tscrpt_reg_IclR_N"/>
</dbReference>
<sequence>MTSKVIAILSAFGHGGAFSLTELARLTGMPVSTAHRLTNELVSCGMLERPTDGFFRVGGELRSIAGYARQVPPSFHDRARRVMDDLAAATGRCAVRLGMLENLRLNYLEKLPGDGPVAIGLESGRLPLHATAMGRVLLAFAPAAVVSALVGQGLPAYTPYTCTSPADLRHALAVTRLTRVAVCRHEYDLYTSLVAVPVFDIGGRIVAALEVCVSGGTDLRMVQPPLVVAGRTLTRDLQIGAGHNQLTIDGRRRLNLAPPKERPQG</sequence>
<dbReference type="InterPro" id="IPR036390">
    <property type="entry name" value="WH_DNA-bd_sf"/>
</dbReference>
<keyword evidence="2" id="KW-0238">DNA-binding</keyword>
<dbReference type="Pfam" id="PF01614">
    <property type="entry name" value="IclR_C"/>
    <property type="match status" value="1"/>
</dbReference>
<dbReference type="GO" id="GO:0003700">
    <property type="term" value="F:DNA-binding transcription factor activity"/>
    <property type="evidence" value="ECO:0007669"/>
    <property type="project" value="TreeGrafter"/>
</dbReference>
<dbReference type="Pfam" id="PF09339">
    <property type="entry name" value="HTH_IclR"/>
    <property type="match status" value="1"/>
</dbReference>
<evidence type="ECO:0000256" key="1">
    <source>
        <dbReference type="ARBA" id="ARBA00023015"/>
    </source>
</evidence>
<gene>
    <name evidence="6" type="ORF">Sya03_43590</name>
</gene>
<dbReference type="AlphaFoldDB" id="A0A8J4DK88"/>
<name>A0A8J4DK88_9ACTN</name>
<dbReference type="EMBL" id="BOOY01000030">
    <property type="protein sequence ID" value="GIJ05007.1"/>
    <property type="molecule type" value="Genomic_DNA"/>
</dbReference>
<dbReference type="PROSITE" id="PS51077">
    <property type="entry name" value="HTH_ICLR"/>
    <property type="match status" value="1"/>
</dbReference>
<evidence type="ECO:0000256" key="3">
    <source>
        <dbReference type="ARBA" id="ARBA00023163"/>
    </source>
</evidence>
<evidence type="ECO:0000259" key="4">
    <source>
        <dbReference type="PROSITE" id="PS51077"/>
    </source>
</evidence>
<evidence type="ECO:0000313" key="7">
    <source>
        <dbReference type="Proteomes" id="UP000652013"/>
    </source>
</evidence>
<keyword evidence="1" id="KW-0805">Transcription regulation</keyword>
<dbReference type="InterPro" id="IPR050707">
    <property type="entry name" value="HTH_MetabolicPath_Reg"/>
</dbReference>
<dbReference type="SUPFAM" id="SSF55781">
    <property type="entry name" value="GAF domain-like"/>
    <property type="match status" value="1"/>
</dbReference>
<dbReference type="Proteomes" id="UP000652013">
    <property type="component" value="Unassembled WGS sequence"/>
</dbReference>
<evidence type="ECO:0000313" key="6">
    <source>
        <dbReference type="EMBL" id="GIJ05007.1"/>
    </source>
</evidence>
<dbReference type="InterPro" id="IPR029016">
    <property type="entry name" value="GAF-like_dom_sf"/>
</dbReference>
<dbReference type="SMART" id="SM00346">
    <property type="entry name" value="HTH_ICLR"/>
    <property type="match status" value="1"/>
</dbReference>
<comment type="caution">
    <text evidence="6">The sequence shown here is derived from an EMBL/GenBank/DDBJ whole genome shotgun (WGS) entry which is preliminary data.</text>
</comment>
<dbReference type="GO" id="GO:0003677">
    <property type="term" value="F:DNA binding"/>
    <property type="evidence" value="ECO:0007669"/>
    <property type="project" value="UniProtKB-KW"/>
</dbReference>
<reference evidence="6" key="1">
    <citation type="submission" date="2021-01" db="EMBL/GenBank/DDBJ databases">
        <title>Whole genome shotgun sequence of Spirilliplanes yamanashiensis NBRC 15828.</title>
        <authorList>
            <person name="Komaki H."/>
            <person name="Tamura T."/>
        </authorList>
    </citation>
    <scope>NUCLEOTIDE SEQUENCE</scope>
    <source>
        <strain evidence="6">NBRC 15828</strain>
    </source>
</reference>
<dbReference type="Gene3D" id="1.10.10.10">
    <property type="entry name" value="Winged helix-like DNA-binding domain superfamily/Winged helix DNA-binding domain"/>
    <property type="match status" value="1"/>
</dbReference>
<dbReference type="InterPro" id="IPR036388">
    <property type="entry name" value="WH-like_DNA-bd_sf"/>
</dbReference>
<keyword evidence="3" id="KW-0804">Transcription</keyword>
<keyword evidence="7" id="KW-1185">Reference proteome</keyword>
<evidence type="ECO:0000259" key="5">
    <source>
        <dbReference type="PROSITE" id="PS51078"/>
    </source>
</evidence>
<feature type="domain" description="IclR-ED" evidence="5">
    <location>
        <begin position="53"/>
        <end position="239"/>
    </location>
</feature>
<proteinExistence type="predicted"/>
<dbReference type="Gene3D" id="3.30.450.40">
    <property type="match status" value="1"/>
</dbReference>
<organism evidence="6 7">
    <name type="scientific">Spirilliplanes yamanashiensis</name>
    <dbReference type="NCBI Taxonomy" id="42233"/>
    <lineage>
        <taxon>Bacteria</taxon>
        <taxon>Bacillati</taxon>
        <taxon>Actinomycetota</taxon>
        <taxon>Actinomycetes</taxon>
        <taxon>Micromonosporales</taxon>
        <taxon>Micromonosporaceae</taxon>
        <taxon>Spirilliplanes</taxon>
    </lineage>
</organism>
<dbReference type="SUPFAM" id="SSF46785">
    <property type="entry name" value="Winged helix' DNA-binding domain"/>
    <property type="match status" value="1"/>
</dbReference>
<dbReference type="PANTHER" id="PTHR30136">
    <property type="entry name" value="HELIX-TURN-HELIX TRANSCRIPTIONAL REGULATOR, ICLR FAMILY"/>
    <property type="match status" value="1"/>
</dbReference>
<feature type="domain" description="HTH iclR-type" evidence="4">
    <location>
        <begin position="1"/>
        <end position="59"/>
    </location>
</feature>
<protein>
    <submittedName>
        <fullName evidence="6">IclR family transcriptional regulator</fullName>
    </submittedName>
</protein>
<dbReference type="RefSeq" id="WP_203940218.1">
    <property type="nucleotide sequence ID" value="NZ_BAAAGJ010000006.1"/>
</dbReference>
<dbReference type="PANTHER" id="PTHR30136:SF24">
    <property type="entry name" value="HTH-TYPE TRANSCRIPTIONAL REPRESSOR ALLR"/>
    <property type="match status" value="1"/>
</dbReference>
<dbReference type="PROSITE" id="PS51078">
    <property type="entry name" value="ICLR_ED"/>
    <property type="match status" value="1"/>
</dbReference>
<evidence type="ECO:0000256" key="2">
    <source>
        <dbReference type="ARBA" id="ARBA00023125"/>
    </source>
</evidence>